<dbReference type="Gene3D" id="3.40.50.300">
    <property type="entry name" value="P-loop containing nucleotide triphosphate hydrolases"/>
    <property type="match status" value="1"/>
</dbReference>
<dbReference type="KEGG" id="eaz:JHT90_08225"/>
<dbReference type="PANTHER" id="PTHR13748">
    <property type="entry name" value="COBW-RELATED"/>
    <property type="match status" value="1"/>
</dbReference>
<dbReference type="InterPro" id="IPR011629">
    <property type="entry name" value="CobW-like_C"/>
</dbReference>
<evidence type="ECO:0000313" key="4">
    <source>
        <dbReference type="EMBL" id="QQP84414.1"/>
    </source>
</evidence>
<keyword evidence="5" id="KW-1185">Reference proteome</keyword>
<feature type="domain" description="CobW C-terminal" evidence="3">
    <location>
        <begin position="227"/>
        <end position="293"/>
    </location>
</feature>
<accession>A0A974NDB4</accession>
<comment type="function">
    <text evidence="1">Zinc chaperone that directly transfers zinc cofactor to target proteins, thereby activating them. Zinc is transferred from the CXCC motif in the GTPase domain to the zinc binding site in target proteins in a process requiring GTP hydrolysis.</text>
</comment>
<name>A0A974NDB4_9GAMM</name>
<sequence>MLNKITTYLIVGSLGTGKTSLIQQLLKQKPVDEQWAVLINEFGKIGVDKALLGEQAVTITEIAGGCVCCTGGAPFQVGLTRLLKQAKPDVLFIELSGLGHPLQVQKQLQAEPWNTVLTLHPLLQVVDAKQLLADFQPYNSTGLLLVNKSEDITKQQQQAINKQFPQCNLYWTTQGYLPLSYLPKQPLVELLAPQKIYSIAGDNGQKEQLAEGIVCHMQEQREEWSIGWQFQPHYCFDKLKLDNWLKQYQWLRAKLVVHTNHGWLSVNAVAEDTAPWKATEWRKDSRIELIFTSKQTGQLLIDSLLTTIS</sequence>
<dbReference type="EMBL" id="CP067393">
    <property type="protein sequence ID" value="QQP84414.1"/>
    <property type="molecule type" value="Genomic_DNA"/>
</dbReference>
<reference evidence="4 5" key="1">
    <citation type="submission" date="2021-01" db="EMBL/GenBank/DDBJ databases">
        <title>Entomomonas sp. F2A isolated from a house cricket (Acheta domesticus).</title>
        <authorList>
            <person name="Spergser J."/>
            <person name="Busse H.-J."/>
        </authorList>
    </citation>
    <scope>NUCLEOTIDE SEQUENCE [LARGE SCALE GENOMIC DNA]</scope>
    <source>
        <strain evidence="4 5">F2A</strain>
    </source>
</reference>
<feature type="domain" description="CobW/HypB/UreG nucleotide-binding" evidence="2">
    <location>
        <begin position="7"/>
        <end position="168"/>
    </location>
</feature>
<dbReference type="PANTHER" id="PTHR13748:SF46">
    <property type="entry name" value="ZINC CHAPERONE YEIR"/>
    <property type="match status" value="1"/>
</dbReference>
<dbReference type="Proteomes" id="UP000595278">
    <property type="component" value="Chromosome"/>
</dbReference>
<protein>
    <submittedName>
        <fullName evidence="4">GTP-binding protein</fullName>
    </submittedName>
</protein>
<proteinExistence type="predicted"/>
<dbReference type="Pfam" id="PF02492">
    <property type="entry name" value="cobW"/>
    <property type="match status" value="1"/>
</dbReference>
<dbReference type="InterPro" id="IPR051316">
    <property type="entry name" value="Zinc-reg_GTPase_activator"/>
</dbReference>
<dbReference type="InterPro" id="IPR027417">
    <property type="entry name" value="P-loop_NTPase"/>
</dbReference>
<evidence type="ECO:0000256" key="1">
    <source>
        <dbReference type="ARBA" id="ARBA00045658"/>
    </source>
</evidence>
<dbReference type="GO" id="GO:0005737">
    <property type="term" value="C:cytoplasm"/>
    <property type="evidence" value="ECO:0007669"/>
    <property type="project" value="TreeGrafter"/>
</dbReference>
<dbReference type="SUPFAM" id="SSF52540">
    <property type="entry name" value="P-loop containing nucleoside triphosphate hydrolases"/>
    <property type="match status" value="1"/>
</dbReference>
<gene>
    <name evidence="4" type="ORF">JHT90_08225</name>
</gene>
<organism evidence="4 5">
    <name type="scientific">Entomomonas asaccharolytica</name>
    <dbReference type="NCBI Taxonomy" id="2785331"/>
    <lineage>
        <taxon>Bacteria</taxon>
        <taxon>Pseudomonadati</taxon>
        <taxon>Pseudomonadota</taxon>
        <taxon>Gammaproteobacteria</taxon>
        <taxon>Pseudomonadales</taxon>
        <taxon>Pseudomonadaceae</taxon>
        <taxon>Entomomonas</taxon>
    </lineage>
</organism>
<dbReference type="AlphaFoldDB" id="A0A974NDB4"/>
<evidence type="ECO:0000313" key="5">
    <source>
        <dbReference type="Proteomes" id="UP000595278"/>
    </source>
</evidence>
<evidence type="ECO:0000259" key="2">
    <source>
        <dbReference type="Pfam" id="PF02492"/>
    </source>
</evidence>
<dbReference type="InterPro" id="IPR003495">
    <property type="entry name" value="CobW/HypB/UreG_nucleotide-bd"/>
</dbReference>
<dbReference type="Pfam" id="PF07683">
    <property type="entry name" value="CobW_C"/>
    <property type="match status" value="1"/>
</dbReference>
<evidence type="ECO:0000259" key="3">
    <source>
        <dbReference type="Pfam" id="PF07683"/>
    </source>
</evidence>